<dbReference type="Proteomes" id="UP001054945">
    <property type="component" value="Unassembled WGS sequence"/>
</dbReference>
<feature type="domain" description="Cadherin" evidence="4">
    <location>
        <begin position="7"/>
        <end position="67"/>
    </location>
</feature>
<organism evidence="5 6">
    <name type="scientific">Caerostris extrusa</name>
    <name type="common">Bark spider</name>
    <name type="synonym">Caerostris bankana</name>
    <dbReference type="NCBI Taxonomy" id="172846"/>
    <lineage>
        <taxon>Eukaryota</taxon>
        <taxon>Metazoa</taxon>
        <taxon>Ecdysozoa</taxon>
        <taxon>Arthropoda</taxon>
        <taxon>Chelicerata</taxon>
        <taxon>Arachnida</taxon>
        <taxon>Araneae</taxon>
        <taxon>Araneomorphae</taxon>
        <taxon>Entelegynae</taxon>
        <taxon>Araneoidea</taxon>
        <taxon>Araneidae</taxon>
        <taxon>Caerostris</taxon>
    </lineage>
</organism>
<evidence type="ECO:0000313" key="6">
    <source>
        <dbReference type="Proteomes" id="UP001054945"/>
    </source>
</evidence>
<evidence type="ECO:0000256" key="2">
    <source>
        <dbReference type="ARBA" id="ARBA00022989"/>
    </source>
</evidence>
<feature type="domain" description="Cadherin" evidence="4">
    <location>
        <begin position="77"/>
        <end position="142"/>
    </location>
</feature>
<name>A0AAV4X9L5_CAEEX</name>
<dbReference type="PROSITE" id="PS50268">
    <property type="entry name" value="CADHERIN_2"/>
    <property type="match status" value="2"/>
</dbReference>
<dbReference type="SUPFAM" id="SSF49313">
    <property type="entry name" value="Cadherin-like"/>
    <property type="match status" value="2"/>
</dbReference>
<comment type="caution">
    <text evidence="5">The sequence shown here is derived from an EMBL/GenBank/DDBJ whole genome shotgun (WGS) entry which is preliminary data.</text>
</comment>
<sequence length="154" mass="17692">MTDFFLLRATDADFGINRQLTYAITAGNDEKSDSAFFRMATYTWKRPLDREKRDFFTPLTVAAQDNGRELCSSSFYIAENEPPDTCRGRLSAEDLDKGRNAELTYTITNTQTDFMINPKTGFIRTLRYFDREQIVEASGHDYFDHGCGCDGWKC</sequence>
<dbReference type="PANTHER" id="PTHR24026:SF126">
    <property type="entry name" value="PROTOCADHERIN FAT 4"/>
    <property type="match status" value="1"/>
</dbReference>
<dbReference type="Pfam" id="PF00028">
    <property type="entry name" value="Cadherin"/>
    <property type="match status" value="1"/>
</dbReference>
<dbReference type="Gene3D" id="2.60.40.60">
    <property type="entry name" value="Cadherins"/>
    <property type="match status" value="2"/>
</dbReference>
<keyword evidence="2" id="KW-0472">Membrane</keyword>
<dbReference type="CDD" id="cd11304">
    <property type="entry name" value="Cadherin_repeat"/>
    <property type="match status" value="2"/>
</dbReference>
<protein>
    <submittedName>
        <fullName evidence="5">Cadherin-related tumor suppressor</fullName>
    </submittedName>
</protein>
<proteinExistence type="predicted"/>
<evidence type="ECO:0000313" key="5">
    <source>
        <dbReference type="EMBL" id="GIY91586.1"/>
    </source>
</evidence>
<dbReference type="GO" id="GO:0005886">
    <property type="term" value="C:plasma membrane"/>
    <property type="evidence" value="ECO:0007669"/>
    <property type="project" value="UniProtKB-SubCell"/>
</dbReference>
<keyword evidence="1" id="KW-0812">Transmembrane</keyword>
<dbReference type="InterPro" id="IPR002126">
    <property type="entry name" value="Cadherin-like_dom"/>
</dbReference>
<evidence type="ECO:0000256" key="3">
    <source>
        <dbReference type="PROSITE-ProRule" id="PRU00043"/>
    </source>
</evidence>
<dbReference type="GO" id="GO:0005509">
    <property type="term" value="F:calcium ion binding"/>
    <property type="evidence" value="ECO:0007669"/>
    <property type="project" value="UniProtKB-UniRule"/>
</dbReference>
<dbReference type="GO" id="GO:0007156">
    <property type="term" value="P:homophilic cell adhesion via plasma membrane adhesion molecules"/>
    <property type="evidence" value="ECO:0007669"/>
    <property type="project" value="InterPro"/>
</dbReference>
<evidence type="ECO:0000256" key="1">
    <source>
        <dbReference type="ARBA" id="ARBA00022692"/>
    </source>
</evidence>
<dbReference type="SMART" id="SM00112">
    <property type="entry name" value="CA"/>
    <property type="match status" value="2"/>
</dbReference>
<keyword evidence="3" id="KW-0106">Calcium</keyword>
<accession>A0AAV4X9L5</accession>
<keyword evidence="6" id="KW-1185">Reference proteome</keyword>
<keyword evidence="2" id="KW-1133">Transmembrane helix</keyword>
<reference evidence="5 6" key="1">
    <citation type="submission" date="2021-06" db="EMBL/GenBank/DDBJ databases">
        <title>Caerostris extrusa draft genome.</title>
        <authorList>
            <person name="Kono N."/>
            <person name="Arakawa K."/>
        </authorList>
    </citation>
    <scope>NUCLEOTIDE SEQUENCE [LARGE SCALE GENOMIC DNA]</scope>
</reference>
<dbReference type="InterPro" id="IPR015919">
    <property type="entry name" value="Cadherin-like_sf"/>
</dbReference>
<dbReference type="AlphaFoldDB" id="A0AAV4X9L5"/>
<dbReference type="PANTHER" id="PTHR24026">
    <property type="entry name" value="FAT ATYPICAL CADHERIN-RELATED"/>
    <property type="match status" value="1"/>
</dbReference>
<gene>
    <name evidence="5" type="primary">ft_2</name>
    <name evidence="5" type="ORF">CEXT_19201</name>
</gene>
<evidence type="ECO:0000259" key="4">
    <source>
        <dbReference type="PROSITE" id="PS50268"/>
    </source>
</evidence>
<dbReference type="EMBL" id="BPLR01000026">
    <property type="protein sequence ID" value="GIY91586.1"/>
    <property type="molecule type" value="Genomic_DNA"/>
</dbReference>